<reference evidence="1" key="1">
    <citation type="submission" date="2022-08" db="EMBL/GenBank/DDBJ databases">
        <title>A Global Phylogenomic Analysis of the Shiitake Genus Lentinula.</title>
        <authorList>
            <consortium name="DOE Joint Genome Institute"/>
            <person name="Sierra-Patev S."/>
            <person name="Min B."/>
            <person name="Naranjo-Ortiz M."/>
            <person name="Looney B."/>
            <person name="Konkel Z."/>
            <person name="Slot J.C."/>
            <person name="Sakamoto Y."/>
            <person name="Steenwyk J.L."/>
            <person name="Rokas A."/>
            <person name="Carro J."/>
            <person name="Camarero S."/>
            <person name="Ferreira P."/>
            <person name="Molpeceres G."/>
            <person name="Ruiz-Duenas F.J."/>
            <person name="Serrano A."/>
            <person name="Henrissat B."/>
            <person name="Drula E."/>
            <person name="Hughes K.W."/>
            <person name="Mata J.L."/>
            <person name="Ishikawa N.K."/>
            <person name="Vargas-Isla R."/>
            <person name="Ushijima S."/>
            <person name="Smith C.A."/>
            <person name="Ahrendt S."/>
            <person name="Andreopoulos W."/>
            <person name="He G."/>
            <person name="Labutti K."/>
            <person name="Lipzen A."/>
            <person name="Ng V."/>
            <person name="Riley R."/>
            <person name="Sandor L."/>
            <person name="Barry K."/>
            <person name="Martinez A.T."/>
            <person name="Xiao Y."/>
            <person name="Gibbons J.G."/>
            <person name="Terashima K."/>
            <person name="Grigoriev I.V."/>
            <person name="Hibbett D.S."/>
        </authorList>
    </citation>
    <scope>NUCLEOTIDE SEQUENCE</scope>
    <source>
        <strain evidence="1">JLM2183</strain>
    </source>
</reference>
<sequence length="310" mass="35457">LPLPGAETMLDTFVLNKALQNAASILGRKKKKSEADNTSEAEWLDRGKRGGEKWDARLRSHHIQPQHGIRLSPVEDGYTRFCVSIAFLLPPQPAGALAAVYAAPLTTTTHEFKRSVLNNGTHLQVRGRPWPIIVKFNWWVYRSQDKNVPNKIKKGVIESFPTTVYGWKPRLDNLIFDNTYNGDYGFFHNVKGDEWKRVLFSPAQEAIIQANPKFSDMRREFAKAPPIYIRFDGECDSKNVSLFKVGLRELPDPVDARRIGYLFFGIPLVDQLVFVGPFRKDVGFLYNLSHEEEWRHVTPEQFSRTEGVTN</sequence>
<accession>A0A9W8ZPR2</accession>
<comment type="caution">
    <text evidence="1">The sequence shown here is derived from an EMBL/GenBank/DDBJ whole genome shotgun (WGS) entry which is preliminary data.</text>
</comment>
<gene>
    <name evidence="1" type="ORF">J3R30DRAFT_3416430</name>
</gene>
<evidence type="ECO:0000313" key="2">
    <source>
        <dbReference type="Proteomes" id="UP001150266"/>
    </source>
</evidence>
<dbReference type="Proteomes" id="UP001150266">
    <property type="component" value="Unassembled WGS sequence"/>
</dbReference>
<protein>
    <submittedName>
        <fullName evidence="1">Uncharacterized protein</fullName>
    </submittedName>
</protein>
<dbReference type="EMBL" id="JAOTPV010000264">
    <property type="protein sequence ID" value="KAJ4463223.1"/>
    <property type="molecule type" value="Genomic_DNA"/>
</dbReference>
<feature type="non-terminal residue" evidence="1">
    <location>
        <position position="1"/>
    </location>
</feature>
<name>A0A9W8ZPR2_9AGAR</name>
<evidence type="ECO:0000313" key="1">
    <source>
        <dbReference type="EMBL" id="KAJ4463223.1"/>
    </source>
</evidence>
<organism evidence="1 2">
    <name type="scientific">Lentinula aciculospora</name>
    <dbReference type="NCBI Taxonomy" id="153920"/>
    <lineage>
        <taxon>Eukaryota</taxon>
        <taxon>Fungi</taxon>
        <taxon>Dikarya</taxon>
        <taxon>Basidiomycota</taxon>
        <taxon>Agaricomycotina</taxon>
        <taxon>Agaricomycetes</taxon>
        <taxon>Agaricomycetidae</taxon>
        <taxon>Agaricales</taxon>
        <taxon>Marasmiineae</taxon>
        <taxon>Omphalotaceae</taxon>
        <taxon>Lentinula</taxon>
    </lineage>
</organism>
<proteinExistence type="predicted"/>
<keyword evidence="2" id="KW-1185">Reference proteome</keyword>
<dbReference type="AlphaFoldDB" id="A0A9W8ZPR2"/>